<dbReference type="PRINTS" id="PR00039">
    <property type="entry name" value="HTHLYSR"/>
</dbReference>
<dbReference type="Pfam" id="PF03466">
    <property type="entry name" value="LysR_substrate"/>
    <property type="match status" value="1"/>
</dbReference>
<dbReference type="Gene3D" id="3.40.190.290">
    <property type="match status" value="1"/>
</dbReference>
<feature type="domain" description="HTH lysR-type" evidence="5">
    <location>
        <begin position="114"/>
        <end position="171"/>
    </location>
</feature>
<dbReference type="EMBL" id="CXWD01000004">
    <property type="protein sequence ID" value="CTQ67324.1"/>
    <property type="molecule type" value="Genomic_DNA"/>
</dbReference>
<sequence>MHIGEIGVVDPCFCCIRVRKRQKRGDIGCVSSGLKDDRFRINRYQSATMSGEGRRGLFAIGAKEFPVSDCDHGKGVRGHEKVSVDCDTHNIRSIGHDKNSSIADVSCAKMHTMEKWDDLKFVLAIAKAGNITKAARGLKVTHSTVSRRLASLEAELGTRLFERIPEGFLPTVAGQEALNVAGRVEREMLALDTSITAQDAELEGPLRITAPQLMFQVQLADIMKAFAEKHPRIQMEMIAANEILSLHRREADVAVRVTNRPDEALFGRLATRQKRTYYISRDHARQLGDSLAANPSNAEIGCLVFKWASQSVPKRILARFPNAYVSVMADDMIAAHAAARAGLGIVNMPCFLGDPDPDLMRVPGLEPEHYLDIWLLTHPELKNVARIRTFMRFAADAFAKKSHFYAGSS</sequence>
<dbReference type="Pfam" id="PF00126">
    <property type="entry name" value="HTH_1"/>
    <property type="match status" value="1"/>
</dbReference>
<evidence type="ECO:0000313" key="7">
    <source>
        <dbReference type="Proteomes" id="UP000053235"/>
    </source>
</evidence>
<dbReference type="Gene3D" id="1.10.10.10">
    <property type="entry name" value="Winged helix-like DNA-binding domain superfamily/Winged helix DNA-binding domain"/>
    <property type="match status" value="1"/>
</dbReference>
<evidence type="ECO:0000256" key="4">
    <source>
        <dbReference type="ARBA" id="ARBA00023163"/>
    </source>
</evidence>
<dbReference type="PROSITE" id="PS50931">
    <property type="entry name" value="HTH_LYSR"/>
    <property type="match status" value="1"/>
</dbReference>
<dbReference type="InterPro" id="IPR036390">
    <property type="entry name" value="WH_DNA-bd_sf"/>
</dbReference>
<comment type="similarity">
    <text evidence="1">Belongs to the LysR transcriptional regulatory family.</text>
</comment>
<evidence type="ECO:0000256" key="1">
    <source>
        <dbReference type="ARBA" id="ARBA00009437"/>
    </source>
</evidence>
<protein>
    <submittedName>
        <fullName evidence="6">HTH-type transcriptional regulator YofA</fullName>
    </submittedName>
</protein>
<dbReference type="GO" id="GO:0043565">
    <property type="term" value="F:sequence-specific DNA binding"/>
    <property type="evidence" value="ECO:0007669"/>
    <property type="project" value="TreeGrafter"/>
</dbReference>
<dbReference type="GO" id="GO:0003700">
    <property type="term" value="F:DNA-binding transcription factor activity"/>
    <property type="evidence" value="ECO:0007669"/>
    <property type="project" value="InterPro"/>
</dbReference>
<evidence type="ECO:0000256" key="2">
    <source>
        <dbReference type="ARBA" id="ARBA00023015"/>
    </source>
</evidence>
<dbReference type="InterPro" id="IPR000847">
    <property type="entry name" value="LysR_HTH_N"/>
</dbReference>
<dbReference type="PANTHER" id="PTHR30537">
    <property type="entry name" value="HTH-TYPE TRANSCRIPTIONAL REGULATOR"/>
    <property type="match status" value="1"/>
</dbReference>
<evidence type="ECO:0000313" key="6">
    <source>
        <dbReference type="EMBL" id="CTQ67324.1"/>
    </source>
</evidence>
<evidence type="ECO:0000256" key="3">
    <source>
        <dbReference type="ARBA" id="ARBA00023125"/>
    </source>
</evidence>
<dbReference type="PANTHER" id="PTHR30537:SF3">
    <property type="entry name" value="TRANSCRIPTIONAL REGULATORY PROTEIN"/>
    <property type="match status" value="1"/>
</dbReference>
<evidence type="ECO:0000259" key="5">
    <source>
        <dbReference type="PROSITE" id="PS50931"/>
    </source>
</evidence>
<dbReference type="AlphaFoldDB" id="A0A0M7A0K5"/>
<dbReference type="Proteomes" id="UP000053235">
    <property type="component" value="Unassembled WGS sequence"/>
</dbReference>
<gene>
    <name evidence="6" type="primary">yofA_2</name>
    <name evidence="6" type="ORF">LAX5112_01330</name>
</gene>
<name>A0A0M7A0K5_9HYPH</name>
<reference evidence="7" key="1">
    <citation type="submission" date="2015-07" db="EMBL/GenBank/DDBJ databases">
        <authorList>
            <person name="Rodrigo-Torres Lidia"/>
            <person name="Arahal R.David."/>
        </authorList>
    </citation>
    <scope>NUCLEOTIDE SEQUENCE [LARGE SCALE GENOMIC DNA]</scope>
    <source>
        <strain evidence="7">CECT 5112</strain>
    </source>
</reference>
<dbReference type="GO" id="GO:0006351">
    <property type="term" value="P:DNA-templated transcription"/>
    <property type="evidence" value="ECO:0007669"/>
    <property type="project" value="TreeGrafter"/>
</dbReference>
<dbReference type="SUPFAM" id="SSF46785">
    <property type="entry name" value="Winged helix' DNA-binding domain"/>
    <property type="match status" value="1"/>
</dbReference>
<dbReference type="SUPFAM" id="SSF53850">
    <property type="entry name" value="Periplasmic binding protein-like II"/>
    <property type="match status" value="1"/>
</dbReference>
<proteinExistence type="inferred from homology"/>
<accession>A0A0M7A0K5</accession>
<dbReference type="InterPro" id="IPR036388">
    <property type="entry name" value="WH-like_DNA-bd_sf"/>
</dbReference>
<keyword evidence="3" id="KW-0238">DNA-binding</keyword>
<keyword evidence="2" id="KW-0805">Transcription regulation</keyword>
<keyword evidence="7" id="KW-1185">Reference proteome</keyword>
<dbReference type="InterPro" id="IPR058163">
    <property type="entry name" value="LysR-type_TF_proteobact-type"/>
</dbReference>
<keyword evidence="4" id="KW-0804">Transcription</keyword>
<dbReference type="InterPro" id="IPR005119">
    <property type="entry name" value="LysR_subst-bd"/>
</dbReference>
<organism evidence="6 7">
    <name type="scientific">Roseibium alexandrii</name>
    <dbReference type="NCBI Taxonomy" id="388408"/>
    <lineage>
        <taxon>Bacteria</taxon>
        <taxon>Pseudomonadati</taxon>
        <taxon>Pseudomonadota</taxon>
        <taxon>Alphaproteobacteria</taxon>
        <taxon>Hyphomicrobiales</taxon>
        <taxon>Stappiaceae</taxon>
        <taxon>Roseibium</taxon>
    </lineage>
</organism>
<dbReference type="STRING" id="388408.LAX5112_01330"/>